<dbReference type="InterPro" id="IPR035979">
    <property type="entry name" value="RBD_domain_sf"/>
</dbReference>
<dbReference type="SUPFAM" id="SSF63887">
    <property type="entry name" value="P-domain of calnexin/calreticulin"/>
    <property type="match status" value="1"/>
</dbReference>
<dbReference type="CDD" id="cd12239">
    <property type="entry name" value="RRM2_RBM40_like"/>
    <property type="match status" value="1"/>
</dbReference>
<dbReference type="PANTHER" id="PTHR11073:SF25">
    <property type="entry name" value="CALRETICULIN-2"/>
    <property type="match status" value="1"/>
</dbReference>
<gene>
    <name evidence="9" type="ORF">DY000_02044802</name>
</gene>
<dbReference type="Gene3D" id="2.10.250.10">
    <property type="entry name" value="Calreticulin/calnexin, P domain"/>
    <property type="match status" value="1"/>
</dbReference>
<keyword evidence="3 6" id="KW-0256">Endoplasmic reticulum</keyword>
<dbReference type="InterPro" id="IPR012677">
    <property type="entry name" value="Nucleotide-bd_a/b_plait_sf"/>
</dbReference>
<feature type="compositionally biased region" description="Basic and acidic residues" evidence="7">
    <location>
        <begin position="729"/>
        <end position="742"/>
    </location>
</feature>
<feature type="compositionally biased region" description="Acidic residues" evidence="7">
    <location>
        <begin position="585"/>
        <end position="594"/>
    </location>
</feature>
<comment type="similarity">
    <text evidence="2 6">Belongs to the calreticulin family.</text>
</comment>
<dbReference type="InterPro" id="IPR009033">
    <property type="entry name" value="Calreticulin/calnexin_P_dom_sf"/>
</dbReference>
<feature type="region of interest" description="Disordered" evidence="7">
    <location>
        <begin position="96"/>
        <end position="139"/>
    </location>
</feature>
<dbReference type="Pfam" id="PF00076">
    <property type="entry name" value="RRM_1"/>
    <property type="match status" value="2"/>
</dbReference>
<proteinExistence type="inferred from homology"/>
<feature type="compositionally biased region" description="Acidic residues" evidence="7">
    <location>
        <begin position="752"/>
        <end position="762"/>
    </location>
</feature>
<feature type="compositionally biased region" description="Basic and acidic residues" evidence="7">
    <location>
        <begin position="595"/>
        <end position="619"/>
    </location>
</feature>
<protein>
    <recommendedName>
        <fullName evidence="8">RRM domain-containing protein</fullName>
    </recommendedName>
</protein>
<dbReference type="Gene3D" id="2.60.120.200">
    <property type="match status" value="1"/>
</dbReference>
<keyword evidence="10" id="KW-1185">Reference proteome</keyword>
<evidence type="ECO:0000256" key="4">
    <source>
        <dbReference type="ARBA" id="ARBA00023186"/>
    </source>
</evidence>
<feature type="region of interest" description="Disordered" evidence="7">
    <location>
        <begin position="290"/>
        <end position="316"/>
    </location>
</feature>
<sequence length="788" mass="88213">MAAHPTSEPAVNLPTTPQVAEPLGVTLLVRHLPDGIPHDIVSRLFSQYGAYAVRPCSGGRLRNAAFVDFKNEPIASQAHRQLNGLRFLGKVLQVQRANKPSENKPRLNEESGKDGQPLVFSTVSSSNNDSKSGEGLAGEPIAPKLGINYPFPPHLQYAYPPPDANILANITNALIAVPPLYTQVLHLMNKMNLPPPFRLALPTPPLPKAAQQPTEVDHQSSSESEMESDEDTGASKSGRKRARHETLVGPGMDKDVTHETVGVKPSSLTPKEMPRIRKNKHVMQIKITQKVAQDERKEDIELEGPAEEEPREEASNLKPFASLEELEKGRLPPQDILSLPMFKNYTAGNPSLVLYIKNLAKDVITDDFYYIFGSQFGSIEAAKSSLGVRLMQEGRMRGQAFLTFPSVEVAHRALNLVNGFVFKGKPMIIQFGIQTSEDYRFYAISAEFPEFSNKDKTLVFQFSVKHEQKLDCGGGYMKLLSGDVDQKKFGGDTPYSIMFGPDICGYSTKKVHAILTYNDANHLIKKDVPCETDQLTHVYTFILRPDATYTILIDNVEKQTGSLYADWDLLPPKKIKDPSAKKPEDWDEQEYIPDPEDKKPDGYDDIPKEIPDTDAKKPEDWDDEEDGEWTAPTIPNPEYMGEWKPKQIKNPNYKGKWEAPEIDNPDFKDDPELYVFPKLKYVGIELWQVKSGSLFDNVLICDDPDYAKKLAEETWGKLKDAEKAAFDEIEKKKEEEESKDAPAETDASLIYEAEEDEGEESDTESKTEAKSEVSEETAEKDATAHDEL</sequence>
<evidence type="ECO:0000256" key="6">
    <source>
        <dbReference type="RuleBase" id="RU362126"/>
    </source>
</evidence>
<organism evidence="9 10">
    <name type="scientific">Brassica cretica</name>
    <name type="common">Mustard</name>
    <dbReference type="NCBI Taxonomy" id="69181"/>
    <lineage>
        <taxon>Eukaryota</taxon>
        <taxon>Viridiplantae</taxon>
        <taxon>Streptophyta</taxon>
        <taxon>Embryophyta</taxon>
        <taxon>Tracheophyta</taxon>
        <taxon>Spermatophyta</taxon>
        <taxon>Magnoliopsida</taxon>
        <taxon>eudicotyledons</taxon>
        <taxon>Gunneridae</taxon>
        <taxon>Pentapetalae</taxon>
        <taxon>rosids</taxon>
        <taxon>malvids</taxon>
        <taxon>Brassicales</taxon>
        <taxon>Brassicaceae</taxon>
        <taxon>Brassiceae</taxon>
        <taxon>Brassica</taxon>
    </lineage>
</organism>
<dbReference type="PROSITE" id="PS00803">
    <property type="entry name" value="CALRETICULIN_1"/>
    <property type="match status" value="1"/>
</dbReference>
<dbReference type="PRINTS" id="PR00626">
    <property type="entry name" value="CALRETICULIN"/>
</dbReference>
<keyword evidence="5" id="KW-0694">RNA-binding</keyword>
<feature type="compositionally biased region" description="Low complexity" evidence="7">
    <location>
        <begin position="121"/>
        <end position="130"/>
    </location>
</feature>
<evidence type="ECO:0000256" key="5">
    <source>
        <dbReference type="PROSITE-ProRule" id="PRU00176"/>
    </source>
</evidence>
<accession>A0ABQ7F433</accession>
<dbReference type="PROSITE" id="PS00804">
    <property type="entry name" value="CALRETICULIN_2"/>
    <property type="match status" value="1"/>
</dbReference>
<dbReference type="InterPro" id="IPR034147">
    <property type="entry name" value="RBM40_RRM1"/>
</dbReference>
<reference evidence="9 10" key="1">
    <citation type="journal article" date="2020" name="BMC Genomics">
        <title>Intraspecific diversification of the crop wild relative Brassica cretica Lam. using demographic model selection.</title>
        <authorList>
            <person name="Kioukis A."/>
            <person name="Michalopoulou V.A."/>
            <person name="Briers L."/>
            <person name="Pirintsos S."/>
            <person name="Studholme D.J."/>
            <person name="Pavlidis P."/>
            <person name="Sarris P.F."/>
        </authorList>
    </citation>
    <scope>NUCLEOTIDE SEQUENCE [LARGE SCALE GENOMIC DNA]</scope>
    <source>
        <strain evidence="10">cv. PFS-1207/04</strain>
    </source>
</reference>
<dbReference type="Proteomes" id="UP000266723">
    <property type="component" value="Unassembled WGS sequence"/>
</dbReference>
<dbReference type="PANTHER" id="PTHR11073">
    <property type="entry name" value="CALRETICULIN AND CALNEXIN"/>
    <property type="match status" value="1"/>
</dbReference>
<dbReference type="InterPro" id="IPR001580">
    <property type="entry name" value="Calret/calnex"/>
</dbReference>
<dbReference type="EMBL" id="QGKV02000297">
    <property type="protein sequence ID" value="KAF3610632.1"/>
    <property type="molecule type" value="Genomic_DNA"/>
</dbReference>
<feature type="compositionally biased region" description="Basic and acidic residues" evidence="7">
    <location>
        <begin position="574"/>
        <end position="584"/>
    </location>
</feature>
<feature type="compositionally biased region" description="Basic and acidic residues" evidence="7">
    <location>
        <begin position="763"/>
        <end position="788"/>
    </location>
</feature>
<dbReference type="Gene3D" id="3.30.70.330">
    <property type="match status" value="2"/>
</dbReference>
<comment type="caution">
    <text evidence="9">The sequence shown here is derived from an EMBL/GenBank/DDBJ whole genome shotgun (WGS) entry which is preliminary data.</text>
</comment>
<feature type="domain" description="RRM" evidence="8">
    <location>
        <begin position="25"/>
        <end position="99"/>
    </location>
</feature>
<dbReference type="PROSITE" id="PS00805">
    <property type="entry name" value="CALRETICULIN_REPEAT"/>
    <property type="match status" value="1"/>
</dbReference>
<dbReference type="InterPro" id="IPR013320">
    <property type="entry name" value="ConA-like_dom_sf"/>
</dbReference>
<dbReference type="InterPro" id="IPR018124">
    <property type="entry name" value="Calret/calnex_CS"/>
</dbReference>
<dbReference type="PROSITE" id="PS50102">
    <property type="entry name" value="RRM"/>
    <property type="match status" value="2"/>
</dbReference>
<evidence type="ECO:0000256" key="3">
    <source>
        <dbReference type="ARBA" id="ARBA00022824"/>
    </source>
</evidence>
<evidence type="ECO:0000313" key="9">
    <source>
        <dbReference type="EMBL" id="KAF3610632.1"/>
    </source>
</evidence>
<evidence type="ECO:0000259" key="8">
    <source>
        <dbReference type="PROSITE" id="PS50102"/>
    </source>
</evidence>
<feature type="region of interest" description="Disordered" evidence="7">
    <location>
        <begin position="729"/>
        <end position="788"/>
    </location>
</feature>
<name>A0ABQ7F433_BRACR</name>
<dbReference type="SUPFAM" id="SSF49899">
    <property type="entry name" value="Concanavalin A-like lectins/glucanases"/>
    <property type="match status" value="1"/>
</dbReference>
<evidence type="ECO:0000256" key="1">
    <source>
        <dbReference type="ARBA" id="ARBA00004240"/>
    </source>
</evidence>
<evidence type="ECO:0000256" key="2">
    <source>
        <dbReference type="ARBA" id="ARBA00010983"/>
    </source>
</evidence>
<feature type="region of interest" description="Disordered" evidence="7">
    <location>
        <begin position="202"/>
        <end position="271"/>
    </location>
</feature>
<dbReference type="CDD" id="cd12238">
    <property type="entry name" value="RRM1_RBM40_like"/>
    <property type="match status" value="1"/>
</dbReference>
<dbReference type="SUPFAM" id="SSF54928">
    <property type="entry name" value="RNA-binding domain, RBD"/>
    <property type="match status" value="1"/>
</dbReference>
<dbReference type="Pfam" id="PF00262">
    <property type="entry name" value="Calreticulin"/>
    <property type="match status" value="2"/>
</dbReference>
<feature type="compositionally biased region" description="Acidic residues" evidence="7">
    <location>
        <begin position="300"/>
        <end position="311"/>
    </location>
</feature>
<feature type="region of interest" description="Disordered" evidence="7">
    <location>
        <begin position="574"/>
        <end position="645"/>
    </location>
</feature>
<comment type="subcellular location">
    <subcellularLocation>
        <location evidence="1">Endoplasmic reticulum</location>
    </subcellularLocation>
</comment>
<feature type="compositionally biased region" description="Basic and acidic residues" evidence="7">
    <location>
        <begin position="99"/>
        <end position="113"/>
    </location>
</feature>
<dbReference type="InterPro" id="IPR000504">
    <property type="entry name" value="RRM_dom"/>
</dbReference>
<dbReference type="SMART" id="SM00360">
    <property type="entry name" value="RRM"/>
    <property type="match status" value="2"/>
</dbReference>
<feature type="domain" description="RRM" evidence="8">
    <location>
        <begin position="352"/>
        <end position="434"/>
    </location>
</feature>
<keyword evidence="4 6" id="KW-0143">Chaperone</keyword>
<evidence type="ECO:0000313" key="10">
    <source>
        <dbReference type="Proteomes" id="UP000266723"/>
    </source>
</evidence>
<evidence type="ECO:0000256" key="7">
    <source>
        <dbReference type="SAM" id="MobiDB-lite"/>
    </source>
</evidence>